<dbReference type="Pfam" id="PF05565">
    <property type="entry name" value="Sipho_Gp157"/>
    <property type="match status" value="1"/>
</dbReference>
<keyword evidence="3" id="KW-1185">Reference proteome</keyword>
<dbReference type="AlphaFoldDB" id="A0A1G6CW47"/>
<dbReference type="STRING" id="665467.SAMN02982931_02827"/>
<evidence type="ECO:0000313" key="3">
    <source>
        <dbReference type="Proteomes" id="UP000199071"/>
    </source>
</evidence>
<dbReference type="EMBL" id="FMXQ01000005">
    <property type="protein sequence ID" value="SDB37088.1"/>
    <property type="molecule type" value="Genomic_DNA"/>
</dbReference>
<dbReference type="RefSeq" id="WP_090877075.1">
    <property type="nucleotide sequence ID" value="NZ_FMXQ01000005.1"/>
</dbReference>
<proteinExistence type="predicted"/>
<protein>
    <submittedName>
        <fullName evidence="2">Virus Gp157</fullName>
    </submittedName>
</protein>
<name>A0A1G6CW47_9HYPH</name>
<evidence type="ECO:0000256" key="1">
    <source>
        <dbReference type="SAM" id="Coils"/>
    </source>
</evidence>
<sequence length="166" mass="18153">MAYLPNSLATYCSIRDRIIALEADIDEETLADTLEGLTDLHEVVAALVRSALVDEALAEGLKGHIGVLKERLDRLNDRAKKRREIARDVMVEVDIKKIAAPDFTVSMRSGSPALVVIDEGTIPAAYWIPRDPRLDRSGLLGDLKNGKTVIGATLSNPEPVISVRVR</sequence>
<reference evidence="2 3" key="1">
    <citation type="submission" date="2016-10" db="EMBL/GenBank/DDBJ databases">
        <authorList>
            <person name="de Groot N.N."/>
        </authorList>
    </citation>
    <scope>NUCLEOTIDE SEQUENCE [LARGE SCALE GENOMIC DNA]</scope>
    <source>
        <strain evidence="2 3">ATCC 35022</strain>
    </source>
</reference>
<dbReference type="InterPro" id="IPR008840">
    <property type="entry name" value="Sipho_Gp157"/>
</dbReference>
<evidence type="ECO:0000313" key="2">
    <source>
        <dbReference type="EMBL" id="SDB37088.1"/>
    </source>
</evidence>
<organism evidence="2 3">
    <name type="scientific">Bauldia litoralis</name>
    <dbReference type="NCBI Taxonomy" id="665467"/>
    <lineage>
        <taxon>Bacteria</taxon>
        <taxon>Pseudomonadati</taxon>
        <taxon>Pseudomonadota</taxon>
        <taxon>Alphaproteobacteria</taxon>
        <taxon>Hyphomicrobiales</taxon>
        <taxon>Kaistiaceae</taxon>
        <taxon>Bauldia</taxon>
    </lineage>
</organism>
<feature type="coiled-coil region" evidence="1">
    <location>
        <begin position="58"/>
        <end position="89"/>
    </location>
</feature>
<dbReference type="OrthoDB" id="8447745at2"/>
<dbReference type="Proteomes" id="UP000199071">
    <property type="component" value="Unassembled WGS sequence"/>
</dbReference>
<keyword evidence="1" id="KW-0175">Coiled coil</keyword>
<accession>A0A1G6CW47</accession>
<gene>
    <name evidence="2" type="ORF">SAMN02982931_02827</name>
</gene>